<dbReference type="EMBL" id="BAABRO010000003">
    <property type="protein sequence ID" value="GAA5506398.1"/>
    <property type="molecule type" value="Genomic_DNA"/>
</dbReference>
<feature type="chain" id="PRO_5045276561" description="Secreted protein" evidence="2">
    <location>
        <begin position="27"/>
        <end position="250"/>
    </location>
</feature>
<gene>
    <name evidence="3" type="ORF">Rcae01_01851</name>
</gene>
<evidence type="ECO:0000256" key="2">
    <source>
        <dbReference type="SAM" id="SignalP"/>
    </source>
</evidence>
<dbReference type="Proteomes" id="UP001416858">
    <property type="component" value="Unassembled WGS sequence"/>
</dbReference>
<feature type="signal peptide" evidence="2">
    <location>
        <begin position="1"/>
        <end position="26"/>
    </location>
</feature>
<evidence type="ECO:0000256" key="1">
    <source>
        <dbReference type="SAM" id="MobiDB-lite"/>
    </source>
</evidence>
<accession>A0ABP9VMH6</accession>
<protein>
    <recommendedName>
        <fullName evidence="5">Secreted protein</fullName>
    </recommendedName>
</protein>
<evidence type="ECO:0000313" key="3">
    <source>
        <dbReference type="EMBL" id="GAA5506398.1"/>
    </source>
</evidence>
<comment type="caution">
    <text evidence="3">The sequence shown here is derived from an EMBL/GenBank/DDBJ whole genome shotgun (WGS) entry which is preliminary data.</text>
</comment>
<name>A0ABP9VMH6_9BACT</name>
<sequence>MLKRTPAALAAIAIVCSATVVTRVHAESDLDVLLDSLTFADTPMVGDDADFDRPTQFVSDVDSVQDAVESLSDRNSPTPVADPSASDQLQPAPLIPAPVRDPQRTQSDRGATAPMLPDAASIPAPVVAADQPLMDYGMIESDAGCSCGHHGCRDGCASRAACEPAYICRPHEVPVLPSSTLRQYFRSDPCNVHLWDGYALERQQHCDKHHKHIHNRCECNNRGQCESCVLGKRNLAARPHCDAGCDGSHR</sequence>
<evidence type="ECO:0008006" key="5">
    <source>
        <dbReference type="Google" id="ProtNLM"/>
    </source>
</evidence>
<proteinExistence type="predicted"/>
<keyword evidence="2" id="KW-0732">Signal</keyword>
<keyword evidence="4" id="KW-1185">Reference proteome</keyword>
<feature type="region of interest" description="Disordered" evidence="1">
    <location>
        <begin position="65"/>
        <end position="118"/>
    </location>
</feature>
<reference evidence="3 4" key="1">
    <citation type="submission" date="2024-02" db="EMBL/GenBank/DDBJ databases">
        <title>Rhodopirellula caenicola NBRC 110016.</title>
        <authorList>
            <person name="Ichikawa N."/>
            <person name="Katano-Makiyama Y."/>
            <person name="Hidaka K."/>
        </authorList>
    </citation>
    <scope>NUCLEOTIDE SEQUENCE [LARGE SCALE GENOMIC DNA]</scope>
    <source>
        <strain evidence="3 4">NBRC 110016</strain>
    </source>
</reference>
<organism evidence="3 4">
    <name type="scientific">Novipirellula caenicola</name>
    <dbReference type="NCBI Taxonomy" id="1536901"/>
    <lineage>
        <taxon>Bacteria</taxon>
        <taxon>Pseudomonadati</taxon>
        <taxon>Planctomycetota</taxon>
        <taxon>Planctomycetia</taxon>
        <taxon>Pirellulales</taxon>
        <taxon>Pirellulaceae</taxon>
        <taxon>Novipirellula</taxon>
    </lineage>
</organism>
<evidence type="ECO:0000313" key="4">
    <source>
        <dbReference type="Proteomes" id="UP001416858"/>
    </source>
</evidence>